<name>A0A5A5T9E8_9CHLR</name>
<keyword evidence="2" id="KW-1185">Reference proteome</keyword>
<accession>A0A5A5T9E8</accession>
<reference evidence="1 2" key="1">
    <citation type="submission" date="2019-01" db="EMBL/GenBank/DDBJ databases">
        <title>Draft genome sequence of Dictyobacter sp. Uno17.</title>
        <authorList>
            <person name="Wang C.M."/>
            <person name="Zheng Y."/>
            <person name="Sakai Y."/>
            <person name="Abe K."/>
            <person name="Yokota A."/>
            <person name="Yabe S."/>
        </authorList>
    </citation>
    <scope>NUCLEOTIDE SEQUENCE [LARGE SCALE GENOMIC DNA]</scope>
    <source>
        <strain evidence="1 2">Uno17</strain>
    </source>
</reference>
<sequence length="61" mass="6694">MRTALYSGASRQIKDAKDALFSISAIQDYLHAAEVYTVLAERTPGLGDALAELVSMFEKMK</sequence>
<comment type="caution">
    <text evidence="1">The sequence shown here is derived from an EMBL/GenBank/DDBJ whole genome shotgun (WGS) entry which is preliminary data.</text>
</comment>
<dbReference type="AlphaFoldDB" id="A0A5A5T9E8"/>
<organism evidence="1 2">
    <name type="scientific">Dictyobacter arantiisoli</name>
    <dbReference type="NCBI Taxonomy" id="2014874"/>
    <lineage>
        <taxon>Bacteria</taxon>
        <taxon>Bacillati</taxon>
        <taxon>Chloroflexota</taxon>
        <taxon>Ktedonobacteria</taxon>
        <taxon>Ktedonobacterales</taxon>
        <taxon>Dictyobacteraceae</taxon>
        <taxon>Dictyobacter</taxon>
    </lineage>
</organism>
<dbReference type="RefSeq" id="WP_149401115.1">
    <property type="nucleotide sequence ID" value="NZ_BIXY01000018.1"/>
</dbReference>
<protein>
    <submittedName>
        <fullName evidence="1">Uncharacterized protein</fullName>
    </submittedName>
</protein>
<dbReference type="Proteomes" id="UP000322530">
    <property type="component" value="Unassembled WGS sequence"/>
</dbReference>
<evidence type="ECO:0000313" key="2">
    <source>
        <dbReference type="Proteomes" id="UP000322530"/>
    </source>
</evidence>
<dbReference type="EMBL" id="BIXY01000018">
    <property type="protein sequence ID" value="GCF08120.1"/>
    <property type="molecule type" value="Genomic_DNA"/>
</dbReference>
<evidence type="ECO:0000313" key="1">
    <source>
        <dbReference type="EMBL" id="GCF08120.1"/>
    </source>
</evidence>
<proteinExistence type="predicted"/>
<gene>
    <name evidence="1" type="ORF">KDI_16840</name>
</gene>